<evidence type="ECO:0000313" key="9">
    <source>
        <dbReference type="RefSeq" id="XP_015608737.1"/>
    </source>
</evidence>
<dbReference type="PANTHER" id="PTHR46474:SF1">
    <property type="entry name" value="TWO PORE CHANNEL PROTEIN 1"/>
    <property type="match status" value="1"/>
</dbReference>
<evidence type="ECO:0000256" key="2">
    <source>
        <dbReference type="ARBA" id="ARBA00022692"/>
    </source>
</evidence>
<dbReference type="AlphaFoldDB" id="A0AAJ7FUE7"/>
<dbReference type="KEGG" id="ccin:107274269"/>
<dbReference type="InterPro" id="IPR011992">
    <property type="entry name" value="EF-hand-dom_pair"/>
</dbReference>
<feature type="compositionally biased region" description="Basic and acidic residues" evidence="5">
    <location>
        <begin position="30"/>
        <end position="42"/>
    </location>
</feature>
<dbReference type="GO" id="GO:0010008">
    <property type="term" value="C:endosome membrane"/>
    <property type="evidence" value="ECO:0007669"/>
    <property type="project" value="TreeGrafter"/>
</dbReference>
<proteinExistence type="predicted"/>
<dbReference type="CTD" id="53373"/>
<comment type="subcellular location">
    <subcellularLocation>
        <location evidence="1">Membrane</location>
        <topology evidence="1">Multi-pass membrane protein</topology>
    </subcellularLocation>
</comment>
<evidence type="ECO:0000256" key="1">
    <source>
        <dbReference type="ARBA" id="ARBA00004141"/>
    </source>
</evidence>
<dbReference type="GO" id="GO:0005765">
    <property type="term" value="C:lysosomal membrane"/>
    <property type="evidence" value="ECO:0007669"/>
    <property type="project" value="InterPro"/>
</dbReference>
<keyword evidence="2 6" id="KW-0812">Transmembrane</keyword>
<evidence type="ECO:0000256" key="6">
    <source>
        <dbReference type="SAM" id="Phobius"/>
    </source>
</evidence>
<keyword evidence="3 6" id="KW-1133">Transmembrane helix</keyword>
<organism evidence="8 9">
    <name type="scientific">Cephus cinctus</name>
    <name type="common">Wheat stem sawfly</name>
    <dbReference type="NCBI Taxonomy" id="211228"/>
    <lineage>
        <taxon>Eukaryota</taxon>
        <taxon>Metazoa</taxon>
        <taxon>Ecdysozoa</taxon>
        <taxon>Arthropoda</taxon>
        <taxon>Hexapoda</taxon>
        <taxon>Insecta</taxon>
        <taxon>Pterygota</taxon>
        <taxon>Neoptera</taxon>
        <taxon>Endopterygota</taxon>
        <taxon>Hymenoptera</taxon>
        <taxon>Cephoidea</taxon>
        <taxon>Cephidae</taxon>
        <taxon>Cephus</taxon>
    </lineage>
</organism>
<keyword evidence="4 6" id="KW-0472">Membrane</keyword>
<name>A0AAJ7FUE7_CEPCN</name>
<accession>A0AAJ7FUE7</accession>
<protein>
    <submittedName>
        <fullName evidence="9">Two pore calcium channel protein 1 isoform X1</fullName>
    </submittedName>
</protein>
<feature type="transmembrane region" description="Helical" evidence="6">
    <location>
        <begin position="750"/>
        <end position="771"/>
    </location>
</feature>
<dbReference type="Pfam" id="PF00520">
    <property type="entry name" value="Ion_trans"/>
    <property type="match status" value="2"/>
</dbReference>
<dbReference type="InterPro" id="IPR005821">
    <property type="entry name" value="Ion_trans_dom"/>
</dbReference>
<dbReference type="FunFam" id="1.10.287.70:FF:000062">
    <property type="entry name" value="Two pore calcium channel protein 1"/>
    <property type="match status" value="1"/>
</dbReference>
<feature type="transmembrane region" description="Helical" evidence="6">
    <location>
        <begin position="720"/>
        <end position="744"/>
    </location>
</feature>
<feature type="domain" description="Ion transport" evidence="7">
    <location>
        <begin position="524"/>
        <end position="761"/>
    </location>
</feature>
<evidence type="ECO:0000256" key="5">
    <source>
        <dbReference type="SAM" id="MobiDB-lite"/>
    </source>
</evidence>
<evidence type="ECO:0000256" key="3">
    <source>
        <dbReference type="ARBA" id="ARBA00022989"/>
    </source>
</evidence>
<dbReference type="GO" id="GO:0022832">
    <property type="term" value="F:voltage-gated channel activity"/>
    <property type="evidence" value="ECO:0007669"/>
    <property type="project" value="InterPro"/>
</dbReference>
<dbReference type="SUPFAM" id="SSF47473">
    <property type="entry name" value="EF-hand"/>
    <property type="match status" value="1"/>
</dbReference>
<feature type="transmembrane region" description="Helical" evidence="6">
    <location>
        <begin position="599"/>
        <end position="624"/>
    </location>
</feature>
<dbReference type="InterPro" id="IPR028801">
    <property type="entry name" value="TPC1_animal"/>
</dbReference>
<dbReference type="InterPro" id="IPR027359">
    <property type="entry name" value="Volt_channel_dom_sf"/>
</dbReference>
<reference evidence="9" key="1">
    <citation type="submission" date="2025-08" db="UniProtKB">
        <authorList>
            <consortium name="RefSeq"/>
        </authorList>
    </citation>
    <scope>IDENTIFICATION</scope>
</reference>
<evidence type="ECO:0000313" key="8">
    <source>
        <dbReference type="Proteomes" id="UP000694920"/>
    </source>
</evidence>
<sequence length="902" mass="102580">MISILLATVDTSVESEQVQEFAIVQDSEDESRNQSGRRDGRVTSRSSRLVSSCCHSAVMTSPTSAGPPGGYQRFDDDTSAVAQDVSYGSSPKYGSMLSCHSSDGRVRMSSSRNMETPNEMSHRIGIGGYDADAVTENVAIARHSAVIDADMHWEMNYHEASIFLEEGRNNEKFDSHPRHPEDLPAYLLVHNSWYYGLDLLTSFVLLALAFVEEPAVPLFRLPVWTHGSIELLALIIIGIELALKLRWIGWGTILKHKRTMLKCITLAIMFVEAMTVLARQSSHFRVTRALRPIFLVDTKYCGGVRRFIRQILQTLPPILDMLGLLLFFISTYMVLGYYMFSEMNRNFVTLQDSFVSLFVLLTTANFPDVMMPSYSTNKWYAIYFVSYLCTMLYVMMNLMLAVVNETFTSAERDKFKKLLLHKRKACQHAFKLLVSKQNPDKMRFRQFEGLMRYYVPNKSTRDVILMFRYMNSSGSGALNVDEFVNVYDATTLQWELQYSSIPWYHAAWQPLQILCTAAHAAIIWPYFESIVCATIIGNAVAMLVRLIQPFDSLQESAHAFAACWDTLLFGGIFVSEALIKVLGLGTRRYLSSGWNLFDLGASISTLIAAFGLTIFPNAAFLVLFRPLRLLRLFKIKKRYRDVFGTLVILSPLMCSTAIVMLVLYYFFAIIGMELFAGYDMRNCCQNTTVEDFYKYSANGSTSLGYYYLNTFDNLMASGMTLFELTVVNNWFIVMNAYAFTVGLYTRAYFMTFYLVTMIVLTIVVSSFLEAFRFRIQYKRSTSKRDEEKMLHEEVELRWDELQSIVQDFQLLEQLRSTLVVGGTTTFIGSRPRTREVLQRRMYTHEIYEWLAEAEIEEKRSGSGPIGSFDEIGADDGAIASDHIVLNGGPLSQQNSSVTTSPM</sequence>
<feature type="domain" description="Ion transport" evidence="7">
    <location>
        <begin position="202"/>
        <end position="413"/>
    </location>
</feature>
<feature type="transmembrane region" description="Helical" evidence="6">
    <location>
        <begin position="530"/>
        <end position="547"/>
    </location>
</feature>
<keyword evidence="8" id="KW-1185">Reference proteome</keyword>
<dbReference type="SUPFAM" id="SSF81324">
    <property type="entry name" value="Voltage-gated potassium channels"/>
    <property type="match status" value="2"/>
</dbReference>
<dbReference type="Proteomes" id="UP000694920">
    <property type="component" value="Unplaced"/>
</dbReference>
<feature type="compositionally biased region" description="Polar residues" evidence="5">
    <location>
        <begin position="889"/>
        <end position="902"/>
    </location>
</feature>
<feature type="region of interest" description="Disordered" evidence="5">
    <location>
        <begin position="25"/>
        <end position="47"/>
    </location>
</feature>
<evidence type="ECO:0000256" key="4">
    <source>
        <dbReference type="ARBA" id="ARBA00023136"/>
    </source>
</evidence>
<dbReference type="PANTHER" id="PTHR46474">
    <property type="entry name" value="TWO PORE CALCIUM CHANNEL PROTEIN 1"/>
    <property type="match status" value="1"/>
</dbReference>
<dbReference type="RefSeq" id="XP_015608737.1">
    <property type="nucleotide sequence ID" value="XM_015753251.2"/>
</dbReference>
<dbReference type="GeneID" id="107274269"/>
<feature type="transmembrane region" description="Helical" evidence="6">
    <location>
        <begin position="347"/>
        <end position="367"/>
    </location>
</feature>
<gene>
    <name evidence="9" type="primary">LOC107274269</name>
</gene>
<feature type="transmembrane region" description="Helical" evidence="6">
    <location>
        <begin position="379"/>
        <end position="403"/>
    </location>
</feature>
<dbReference type="GO" id="GO:0005216">
    <property type="term" value="F:monoatomic ion channel activity"/>
    <property type="evidence" value="ECO:0007669"/>
    <property type="project" value="InterPro"/>
</dbReference>
<dbReference type="Gene3D" id="1.20.120.350">
    <property type="entry name" value="Voltage-gated potassium channels. Chain C"/>
    <property type="match status" value="1"/>
</dbReference>
<feature type="region of interest" description="Disordered" evidence="5">
    <location>
        <begin position="883"/>
        <end position="902"/>
    </location>
</feature>
<feature type="transmembrane region" description="Helical" evidence="6">
    <location>
        <begin position="645"/>
        <end position="672"/>
    </location>
</feature>
<dbReference type="Gene3D" id="1.10.287.70">
    <property type="match status" value="2"/>
</dbReference>
<evidence type="ECO:0000259" key="7">
    <source>
        <dbReference type="Pfam" id="PF00520"/>
    </source>
</evidence>
<feature type="transmembrane region" description="Helical" evidence="6">
    <location>
        <begin position="321"/>
        <end position="340"/>
    </location>
</feature>